<reference evidence="1" key="3">
    <citation type="journal article" date="2017" name="Nature">
        <title>Genome sequence of the progenitor of the wheat D genome Aegilops tauschii.</title>
        <authorList>
            <person name="Luo M.C."/>
            <person name="Gu Y.Q."/>
            <person name="Puiu D."/>
            <person name="Wang H."/>
            <person name="Twardziok S.O."/>
            <person name="Deal K.R."/>
            <person name="Huo N."/>
            <person name="Zhu T."/>
            <person name="Wang L."/>
            <person name="Wang Y."/>
            <person name="McGuire P.E."/>
            <person name="Liu S."/>
            <person name="Long H."/>
            <person name="Ramasamy R.K."/>
            <person name="Rodriguez J.C."/>
            <person name="Van S.L."/>
            <person name="Yuan L."/>
            <person name="Wang Z."/>
            <person name="Xia Z."/>
            <person name="Xiao L."/>
            <person name="Anderson O.D."/>
            <person name="Ouyang S."/>
            <person name="Liang Y."/>
            <person name="Zimin A.V."/>
            <person name="Pertea G."/>
            <person name="Qi P."/>
            <person name="Bennetzen J.L."/>
            <person name="Dai X."/>
            <person name="Dawson M.W."/>
            <person name="Muller H.G."/>
            <person name="Kugler K."/>
            <person name="Rivarola-Duarte L."/>
            <person name="Spannagl M."/>
            <person name="Mayer K.F.X."/>
            <person name="Lu F.H."/>
            <person name="Bevan M.W."/>
            <person name="Leroy P."/>
            <person name="Li P."/>
            <person name="You F.M."/>
            <person name="Sun Q."/>
            <person name="Liu Z."/>
            <person name="Lyons E."/>
            <person name="Wicker T."/>
            <person name="Salzberg S.L."/>
            <person name="Devos K.M."/>
            <person name="Dvorak J."/>
        </authorList>
    </citation>
    <scope>NUCLEOTIDE SEQUENCE [LARGE SCALE GENOMIC DNA]</scope>
    <source>
        <strain evidence="1">cv. AL8/78</strain>
    </source>
</reference>
<sequence length="90" mass="9956">VQCCRRGNIHDAVATHGHVYCRGRPVGYSGFFFHHHVATGITQFAQFGGEDLSALQEKTVKIVKEEALRILAASLKSKTVLTDVFLKSQE</sequence>
<reference evidence="1" key="5">
    <citation type="journal article" date="2021" name="G3 (Bethesda)">
        <title>Aegilops tauschii genome assembly Aet v5.0 features greater sequence contiguity and improved annotation.</title>
        <authorList>
            <person name="Wang L."/>
            <person name="Zhu T."/>
            <person name="Rodriguez J.C."/>
            <person name="Deal K.R."/>
            <person name="Dubcovsky J."/>
            <person name="McGuire P.E."/>
            <person name="Lux T."/>
            <person name="Spannagl M."/>
            <person name="Mayer K.F.X."/>
            <person name="Baldrich P."/>
            <person name="Meyers B.C."/>
            <person name="Huo N."/>
            <person name="Gu Y.Q."/>
            <person name="Zhou H."/>
            <person name="Devos K.M."/>
            <person name="Bennetzen J.L."/>
            <person name="Unver T."/>
            <person name="Budak H."/>
            <person name="Gulick P.J."/>
            <person name="Galiba G."/>
            <person name="Kalapos B."/>
            <person name="Nelson D.R."/>
            <person name="Li P."/>
            <person name="You F.M."/>
            <person name="Luo M.C."/>
            <person name="Dvorak J."/>
        </authorList>
    </citation>
    <scope>NUCLEOTIDE SEQUENCE [LARGE SCALE GENOMIC DNA]</scope>
    <source>
        <strain evidence="1">cv. AL8/78</strain>
    </source>
</reference>
<proteinExistence type="predicted"/>
<reference evidence="2" key="2">
    <citation type="journal article" date="2017" name="Nat. Plants">
        <title>The Aegilops tauschii genome reveals multiple impacts of transposons.</title>
        <authorList>
            <person name="Zhao G."/>
            <person name="Zou C."/>
            <person name="Li K."/>
            <person name="Wang K."/>
            <person name="Li T."/>
            <person name="Gao L."/>
            <person name="Zhang X."/>
            <person name="Wang H."/>
            <person name="Yang Z."/>
            <person name="Liu X."/>
            <person name="Jiang W."/>
            <person name="Mao L."/>
            <person name="Kong X."/>
            <person name="Jiao Y."/>
            <person name="Jia J."/>
        </authorList>
    </citation>
    <scope>NUCLEOTIDE SEQUENCE [LARGE SCALE GENOMIC DNA]</scope>
    <source>
        <strain evidence="2">cv. AL8/78</strain>
    </source>
</reference>
<dbReference type="STRING" id="200361.A0A453E2E0"/>
<dbReference type="Pfam" id="PF05056">
    <property type="entry name" value="DUF674"/>
    <property type="match status" value="1"/>
</dbReference>
<reference evidence="1" key="4">
    <citation type="submission" date="2019-03" db="UniProtKB">
        <authorList>
            <consortium name="EnsemblPlants"/>
        </authorList>
    </citation>
    <scope>IDENTIFICATION</scope>
</reference>
<dbReference type="Gramene" id="AET3Gv20193700.1">
    <property type="protein sequence ID" value="AET3Gv20193700.1"/>
    <property type="gene ID" value="AET3Gv20193700"/>
</dbReference>
<dbReference type="EnsemblPlants" id="AET3Gv20193700.1">
    <property type="protein sequence ID" value="AET3Gv20193700.1"/>
    <property type="gene ID" value="AET3Gv20193700"/>
</dbReference>
<evidence type="ECO:0000313" key="1">
    <source>
        <dbReference type="EnsemblPlants" id="AET3Gv20193700.1"/>
    </source>
</evidence>
<name>A0A453E2E0_AEGTS</name>
<reference evidence="2" key="1">
    <citation type="journal article" date="2014" name="Science">
        <title>Ancient hybridizations among the ancestral genomes of bread wheat.</title>
        <authorList>
            <consortium name="International Wheat Genome Sequencing Consortium,"/>
            <person name="Marcussen T."/>
            <person name="Sandve S.R."/>
            <person name="Heier L."/>
            <person name="Spannagl M."/>
            <person name="Pfeifer M."/>
            <person name="Jakobsen K.S."/>
            <person name="Wulff B.B."/>
            <person name="Steuernagel B."/>
            <person name="Mayer K.F."/>
            <person name="Olsen O.A."/>
        </authorList>
    </citation>
    <scope>NUCLEOTIDE SEQUENCE [LARGE SCALE GENOMIC DNA]</scope>
    <source>
        <strain evidence="2">cv. AL8/78</strain>
    </source>
</reference>
<dbReference type="Proteomes" id="UP000015105">
    <property type="component" value="Chromosome 3D"/>
</dbReference>
<keyword evidence="2" id="KW-1185">Reference proteome</keyword>
<dbReference type="AlphaFoldDB" id="A0A453E2E0"/>
<accession>A0A453E2E0</accession>
<protein>
    <submittedName>
        <fullName evidence="1">Uncharacterized protein</fullName>
    </submittedName>
</protein>
<organism evidence="1 2">
    <name type="scientific">Aegilops tauschii subsp. strangulata</name>
    <name type="common">Goatgrass</name>
    <dbReference type="NCBI Taxonomy" id="200361"/>
    <lineage>
        <taxon>Eukaryota</taxon>
        <taxon>Viridiplantae</taxon>
        <taxon>Streptophyta</taxon>
        <taxon>Embryophyta</taxon>
        <taxon>Tracheophyta</taxon>
        <taxon>Spermatophyta</taxon>
        <taxon>Magnoliopsida</taxon>
        <taxon>Liliopsida</taxon>
        <taxon>Poales</taxon>
        <taxon>Poaceae</taxon>
        <taxon>BOP clade</taxon>
        <taxon>Pooideae</taxon>
        <taxon>Triticodae</taxon>
        <taxon>Triticeae</taxon>
        <taxon>Triticinae</taxon>
        <taxon>Aegilops</taxon>
    </lineage>
</organism>
<evidence type="ECO:0000313" key="2">
    <source>
        <dbReference type="Proteomes" id="UP000015105"/>
    </source>
</evidence>
<dbReference type="InterPro" id="IPR007750">
    <property type="entry name" value="DUF674"/>
</dbReference>